<comment type="catalytic activity">
    <reaction evidence="11">
        <text>12-(9Z-octadecenoyloxy)-octadecanoate + H2O = 12-hydroxyoctadecanoate + (9Z)-octadecenoate + H(+)</text>
        <dbReference type="Rhea" id="RHEA:52060"/>
        <dbReference type="ChEBI" id="CHEBI:15377"/>
        <dbReference type="ChEBI" id="CHEBI:15378"/>
        <dbReference type="ChEBI" id="CHEBI:30823"/>
        <dbReference type="ChEBI" id="CHEBI:84201"/>
        <dbReference type="ChEBI" id="CHEBI:136302"/>
    </reaction>
    <physiologicalReaction direction="left-to-right" evidence="11">
        <dbReference type="Rhea" id="RHEA:52061"/>
    </physiologicalReaction>
</comment>
<name>A0A8T0EVQ5_ARGBR</name>
<dbReference type="PANTHER" id="PTHR10989">
    <property type="entry name" value="ANDROGEN-INDUCED PROTEIN 1-RELATED"/>
    <property type="match status" value="1"/>
</dbReference>
<keyword evidence="19" id="KW-1185">Reference proteome</keyword>
<comment type="catalytic activity">
    <reaction evidence="15">
        <text>13-(9Z-hexadecenoyloxy)-octadecanoate + H2O = 13-hydroxy-octadecanoate + (9Z)-hexadecenoate + H(+)</text>
        <dbReference type="Rhea" id="RHEA:52076"/>
        <dbReference type="ChEBI" id="CHEBI:15377"/>
        <dbReference type="ChEBI" id="CHEBI:15378"/>
        <dbReference type="ChEBI" id="CHEBI:32372"/>
        <dbReference type="ChEBI" id="CHEBI:136304"/>
        <dbReference type="ChEBI" id="CHEBI:136315"/>
    </reaction>
    <physiologicalReaction direction="left-to-right" evidence="15">
        <dbReference type="Rhea" id="RHEA:52077"/>
    </physiologicalReaction>
</comment>
<feature type="transmembrane region" description="Helical" evidence="17">
    <location>
        <begin position="136"/>
        <end position="155"/>
    </location>
</feature>
<evidence type="ECO:0000256" key="11">
    <source>
        <dbReference type="ARBA" id="ARBA00048701"/>
    </source>
</evidence>
<comment type="catalytic activity">
    <reaction evidence="13">
        <text>9-octadecanoyloxy-octadecanoate + H2O = 9-hydroxy-octadecanoate + octadecanoate + H(+)</text>
        <dbReference type="Rhea" id="RHEA:52096"/>
        <dbReference type="ChEBI" id="CHEBI:15377"/>
        <dbReference type="ChEBI" id="CHEBI:15378"/>
        <dbReference type="ChEBI" id="CHEBI:25629"/>
        <dbReference type="ChEBI" id="CHEBI:136286"/>
        <dbReference type="ChEBI" id="CHEBI:136373"/>
    </reaction>
    <physiologicalReaction direction="left-to-right" evidence="13">
        <dbReference type="Rhea" id="RHEA:52097"/>
    </physiologicalReaction>
</comment>
<evidence type="ECO:0000256" key="10">
    <source>
        <dbReference type="ARBA" id="ARBA00048680"/>
    </source>
</evidence>
<evidence type="ECO:0000313" key="18">
    <source>
        <dbReference type="EMBL" id="KAF8778109.1"/>
    </source>
</evidence>
<evidence type="ECO:0000256" key="7">
    <source>
        <dbReference type="ARBA" id="ARBA00047368"/>
    </source>
</evidence>
<sequence>MRFWFRIRDQTECGPWHRKQTVQLCYHMFVAWMYFAAIYGYYDLPCKVPTIVSPKNYAGFWKFLTYWNIIVSFLFFAFSCITDTIQSDRMIKFRDTVFAGIVFPYGVFVSCMFWGVYAVNRELIFPKELDGKFPAWLNHISHTIQVPTLLLEVLIVHHKYPSRKTGFATNMGFGGVYLLWTFYLAFAKDIWVYEFVQDLPWYGKVIFFPACLAMQIIIYNVCERVDYYFGRFFPSSRELKRLYGKKV</sequence>
<evidence type="ECO:0000256" key="16">
    <source>
        <dbReference type="ARBA" id="ARBA00049428"/>
    </source>
</evidence>
<organism evidence="18 19">
    <name type="scientific">Argiope bruennichi</name>
    <name type="common">Wasp spider</name>
    <name type="synonym">Aranea bruennichi</name>
    <dbReference type="NCBI Taxonomy" id="94029"/>
    <lineage>
        <taxon>Eukaryota</taxon>
        <taxon>Metazoa</taxon>
        <taxon>Ecdysozoa</taxon>
        <taxon>Arthropoda</taxon>
        <taxon>Chelicerata</taxon>
        <taxon>Arachnida</taxon>
        <taxon>Araneae</taxon>
        <taxon>Araneomorphae</taxon>
        <taxon>Entelegynae</taxon>
        <taxon>Araneoidea</taxon>
        <taxon>Araneidae</taxon>
        <taxon>Argiope</taxon>
    </lineage>
</organism>
<evidence type="ECO:0000256" key="5">
    <source>
        <dbReference type="ARBA" id="ARBA00022989"/>
    </source>
</evidence>
<comment type="catalytic activity">
    <reaction evidence="8">
        <text>13-octadecanoyloxy-octadecanoate + H2O = 13-hydroxy-octadecanoate + octadecanoate + H(+)</text>
        <dbReference type="Rhea" id="RHEA:52084"/>
        <dbReference type="ChEBI" id="CHEBI:15377"/>
        <dbReference type="ChEBI" id="CHEBI:15378"/>
        <dbReference type="ChEBI" id="CHEBI:25629"/>
        <dbReference type="ChEBI" id="CHEBI:136304"/>
        <dbReference type="ChEBI" id="CHEBI:136335"/>
    </reaction>
    <physiologicalReaction direction="left-to-right" evidence="8">
        <dbReference type="Rhea" id="RHEA:52085"/>
    </physiologicalReaction>
</comment>
<comment type="catalytic activity">
    <reaction evidence="1">
        <text>9-(9Z-hexadecenoyloxy)-octadecanoate + H2O = (9Z)-hexadecenoate + 9-hydroxy-octadecanoate + H(+)</text>
        <dbReference type="Rhea" id="RHEA:52068"/>
        <dbReference type="ChEBI" id="CHEBI:15377"/>
        <dbReference type="ChEBI" id="CHEBI:15378"/>
        <dbReference type="ChEBI" id="CHEBI:32372"/>
        <dbReference type="ChEBI" id="CHEBI:136286"/>
        <dbReference type="ChEBI" id="CHEBI:136309"/>
    </reaction>
    <physiologicalReaction direction="left-to-right" evidence="1">
        <dbReference type="Rhea" id="RHEA:52069"/>
    </physiologicalReaction>
</comment>
<comment type="catalytic activity">
    <reaction evidence="7">
        <text>12-hexadecanoyloxy-octadecanoate + H2O = 12-hydroxyoctadecanoate + hexadecanoate + H(+)</text>
        <dbReference type="Rhea" id="RHEA:52056"/>
        <dbReference type="ChEBI" id="CHEBI:7896"/>
        <dbReference type="ChEBI" id="CHEBI:15377"/>
        <dbReference type="ChEBI" id="CHEBI:15378"/>
        <dbReference type="ChEBI" id="CHEBI:83677"/>
        <dbReference type="ChEBI" id="CHEBI:84201"/>
    </reaction>
    <physiologicalReaction direction="left-to-right" evidence="7">
        <dbReference type="Rhea" id="RHEA:52057"/>
    </physiologicalReaction>
</comment>
<accession>A0A8T0EVQ5</accession>
<feature type="transmembrane region" description="Helical" evidence="17">
    <location>
        <begin position="24"/>
        <end position="44"/>
    </location>
</feature>
<evidence type="ECO:0000256" key="3">
    <source>
        <dbReference type="ARBA" id="ARBA00009300"/>
    </source>
</evidence>
<evidence type="ECO:0000256" key="4">
    <source>
        <dbReference type="ARBA" id="ARBA00022692"/>
    </source>
</evidence>
<evidence type="ECO:0000256" key="12">
    <source>
        <dbReference type="ARBA" id="ARBA00048800"/>
    </source>
</evidence>
<feature type="transmembrane region" description="Helical" evidence="17">
    <location>
        <begin position="201"/>
        <end position="222"/>
    </location>
</feature>
<dbReference type="AlphaFoldDB" id="A0A8T0EVQ5"/>
<dbReference type="Pfam" id="PF04750">
    <property type="entry name" value="Far-17a_AIG1"/>
    <property type="match status" value="1"/>
</dbReference>
<protein>
    <submittedName>
        <fullName evidence="18">Androgen-induced protein 1 like</fullName>
    </submittedName>
</protein>
<evidence type="ECO:0000313" key="19">
    <source>
        <dbReference type="Proteomes" id="UP000807504"/>
    </source>
</evidence>
<dbReference type="GO" id="GO:0016020">
    <property type="term" value="C:membrane"/>
    <property type="evidence" value="ECO:0007669"/>
    <property type="project" value="InterPro"/>
</dbReference>
<dbReference type="EMBL" id="JABXBU010002072">
    <property type="protein sequence ID" value="KAF8778109.1"/>
    <property type="molecule type" value="Genomic_DNA"/>
</dbReference>
<proteinExistence type="inferred from homology"/>
<dbReference type="InterPro" id="IPR006838">
    <property type="entry name" value="ADTRP_AIG1"/>
</dbReference>
<dbReference type="PANTHER" id="PTHR10989:SF16">
    <property type="entry name" value="AT02829P-RELATED"/>
    <property type="match status" value="1"/>
</dbReference>
<gene>
    <name evidence="18" type="ORF">HNY73_014872</name>
</gene>
<comment type="similarity">
    <text evidence="3">Belongs to the AIG1 family.</text>
</comment>
<dbReference type="GO" id="GO:0012505">
    <property type="term" value="C:endomembrane system"/>
    <property type="evidence" value="ECO:0007669"/>
    <property type="project" value="UniProtKB-SubCell"/>
</dbReference>
<comment type="catalytic activity">
    <reaction evidence="10">
        <text>12-octadecanoyloxy-octadecanoate + H2O = 12-hydroxyoctadecanoate + octadecanoate + H(+)</text>
        <dbReference type="Rhea" id="RHEA:52080"/>
        <dbReference type="ChEBI" id="CHEBI:15377"/>
        <dbReference type="ChEBI" id="CHEBI:15378"/>
        <dbReference type="ChEBI" id="CHEBI:25629"/>
        <dbReference type="ChEBI" id="CHEBI:84201"/>
        <dbReference type="ChEBI" id="CHEBI:136330"/>
    </reaction>
    <physiologicalReaction direction="left-to-right" evidence="10">
        <dbReference type="Rhea" id="RHEA:52081"/>
    </physiologicalReaction>
</comment>
<evidence type="ECO:0000256" key="15">
    <source>
        <dbReference type="ARBA" id="ARBA00049322"/>
    </source>
</evidence>
<keyword evidence="5 17" id="KW-1133">Transmembrane helix</keyword>
<comment type="catalytic activity">
    <reaction evidence="14">
        <text>13-(9Z-octadecenoyloxy)-octadecanoate + H2O = 13-hydroxy-octadecanoate + (9Z)-octadecenoate + H(+)</text>
        <dbReference type="Rhea" id="RHEA:52064"/>
        <dbReference type="ChEBI" id="CHEBI:15377"/>
        <dbReference type="ChEBI" id="CHEBI:15378"/>
        <dbReference type="ChEBI" id="CHEBI:30823"/>
        <dbReference type="ChEBI" id="CHEBI:136303"/>
        <dbReference type="ChEBI" id="CHEBI:136304"/>
    </reaction>
    <physiologicalReaction direction="left-to-right" evidence="14">
        <dbReference type="Rhea" id="RHEA:52065"/>
    </physiologicalReaction>
</comment>
<evidence type="ECO:0000256" key="8">
    <source>
        <dbReference type="ARBA" id="ARBA00047427"/>
    </source>
</evidence>
<evidence type="ECO:0000256" key="13">
    <source>
        <dbReference type="ARBA" id="ARBA00049221"/>
    </source>
</evidence>
<evidence type="ECO:0000256" key="9">
    <source>
        <dbReference type="ARBA" id="ARBA00047863"/>
    </source>
</evidence>
<feature type="transmembrane region" description="Helical" evidence="17">
    <location>
        <begin position="64"/>
        <end position="85"/>
    </location>
</feature>
<comment type="catalytic activity">
    <reaction evidence="12">
        <text>9-(9Z-octadecenoyloxy)-octadecanoate + H2O = 9-hydroxy-octadecanoate + (9Z)-octadecenoate + H(+)</text>
        <dbReference type="Rhea" id="RHEA:52048"/>
        <dbReference type="ChEBI" id="CHEBI:15377"/>
        <dbReference type="ChEBI" id="CHEBI:15378"/>
        <dbReference type="ChEBI" id="CHEBI:30823"/>
        <dbReference type="ChEBI" id="CHEBI:136282"/>
        <dbReference type="ChEBI" id="CHEBI:136286"/>
    </reaction>
    <physiologicalReaction direction="left-to-right" evidence="12">
        <dbReference type="Rhea" id="RHEA:52049"/>
    </physiologicalReaction>
</comment>
<evidence type="ECO:0000256" key="2">
    <source>
        <dbReference type="ARBA" id="ARBA00004127"/>
    </source>
</evidence>
<comment type="catalytic activity">
    <reaction evidence="16">
        <text>12-(9Z-hexadecenoyloxy)-octadecanoate + H2O = 12-hydroxyoctadecanoate + (9Z)-hexadecenoate + H(+)</text>
        <dbReference type="Rhea" id="RHEA:52072"/>
        <dbReference type="ChEBI" id="CHEBI:15377"/>
        <dbReference type="ChEBI" id="CHEBI:15378"/>
        <dbReference type="ChEBI" id="CHEBI:32372"/>
        <dbReference type="ChEBI" id="CHEBI:84201"/>
        <dbReference type="ChEBI" id="CHEBI:136312"/>
    </reaction>
    <physiologicalReaction direction="left-to-right" evidence="16">
        <dbReference type="Rhea" id="RHEA:52073"/>
    </physiologicalReaction>
</comment>
<dbReference type="Proteomes" id="UP000807504">
    <property type="component" value="Unassembled WGS sequence"/>
</dbReference>
<evidence type="ECO:0000256" key="1">
    <source>
        <dbReference type="ARBA" id="ARBA00000923"/>
    </source>
</evidence>
<evidence type="ECO:0000256" key="14">
    <source>
        <dbReference type="ARBA" id="ARBA00049296"/>
    </source>
</evidence>
<keyword evidence="4 17" id="KW-0812">Transmembrane</keyword>
<evidence type="ECO:0000256" key="17">
    <source>
        <dbReference type="SAM" id="Phobius"/>
    </source>
</evidence>
<reference evidence="18" key="1">
    <citation type="journal article" date="2020" name="bioRxiv">
        <title>Chromosome-level reference genome of the European wasp spider Argiope bruennichi: a resource for studies on range expansion and evolutionary adaptation.</title>
        <authorList>
            <person name="Sheffer M.M."/>
            <person name="Hoppe A."/>
            <person name="Krehenwinkel H."/>
            <person name="Uhl G."/>
            <person name="Kuss A.W."/>
            <person name="Jensen L."/>
            <person name="Jensen C."/>
            <person name="Gillespie R.G."/>
            <person name="Hoff K.J."/>
            <person name="Prost S."/>
        </authorList>
    </citation>
    <scope>NUCLEOTIDE SEQUENCE</scope>
</reference>
<evidence type="ECO:0000256" key="6">
    <source>
        <dbReference type="ARBA" id="ARBA00023136"/>
    </source>
</evidence>
<feature type="transmembrane region" description="Helical" evidence="17">
    <location>
        <begin position="97"/>
        <end position="116"/>
    </location>
</feature>
<feature type="transmembrane region" description="Helical" evidence="17">
    <location>
        <begin position="167"/>
        <end position="186"/>
    </location>
</feature>
<comment type="catalytic activity">
    <reaction evidence="9">
        <text>9-hexadecanoyloxy-octadecanoate + H2O = 9-hydroxy-octadecanoate + hexadecanoate + H(+)</text>
        <dbReference type="Rhea" id="RHEA:52052"/>
        <dbReference type="ChEBI" id="CHEBI:7896"/>
        <dbReference type="ChEBI" id="CHEBI:15377"/>
        <dbReference type="ChEBI" id="CHEBI:15378"/>
        <dbReference type="ChEBI" id="CHEBI:83670"/>
        <dbReference type="ChEBI" id="CHEBI:136286"/>
    </reaction>
    <physiologicalReaction direction="left-to-right" evidence="9">
        <dbReference type="Rhea" id="RHEA:52053"/>
    </physiologicalReaction>
</comment>
<keyword evidence="6 17" id="KW-0472">Membrane</keyword>
<comment type="caution">
    <text evidence="18">The sequence shown here is derived from an EMBL/GenBank/DDBJ whole genome shotgun (WGS) entry which is preliminary data.</text>
</comment>
<reference evidence="18" key="2">
    <citation type="submission" date="2020-06" db="EMBL/GenBank/DDBJ databases">
        <authorList>
            <person name="Sheffer M."/>
        </authorList>
    </citation>
    <scope>NUCLEOTIDE SEQUENCE</scope>
</reference>
<comment type="subcellular location">
    <subcellularLocation>
        <location evidence="2">Endomembrane system</location>
        <topology evidence="2">Multi-pass membrane protein</topology>
    </subcellularLocation>
</comment>